<keyword evidence="7" id="KW-0998">Cell outer membrane</keyword>
<dbReference type="Gene3D" id="1.20.1600.10">
    <property type="entry name" value="Outer membrane efflux proteins (OEP)"/>
    <property type="match status" value="1"/>
</dbReference>
<dbReference type="GO" id="GO:1990281">
    <property type="term" value="C:efflux pump complex"/>
    <property type="evidence" value="ECO:0007669"/>
    <property type="project" value="TreeGrafter"/>
</dbReference>
<dbReference type="STRING" id="947013.SAMN04488109_3368"/>
<evidence type="ECO:0000256" key="1">
    <source>
        <dbReference type="ARBA" id="ARBA00004442"/>
    </source>
</evidence>
<dbReference type="PANTHER" id="PTHR30026:SF20">
    <property type="entry name" value="OUTER MEMBRANE PROTEIN TOLC"/>
    <property type="match status" value="1"/>
</dbReference>
<evidence type="ECO:0000256" key="4">
    <source>
        <dbReference type="ARBA" id="ARBA00022452"/>
    </source>
</evidence>
<keyword evidence="5" id="KW-0812">Transmembrane</keyword>
<dbReference type="GO" id="GO:0009279">
    <property type="term" value="C:cell outer membrane"/>
    <property type="evidence" value="ECO:0007669"/>
    <property type="project" value="UniProtKB-SubCell"/>
</dbReference>
<evidence type="ECO:0000313" key="10">
    <source>
        <dbReference type="Proteomes" id="UP000184212"/>
    </source>
</evidence>
<keyword evidence="10" id="KW-1185">Reference proteome</keyword>
<dbReference type="AlphaFoldDB" id="A0A1M5RG35"/>
<feature type="chain" id="PRO_5012770659" evidence="8">
    <location>
        <begin position="19"/>
        <end position="446"/>
    </location>
</feature>
<accession>A0A1M5RG35</accession>
<feature type="signal peptide" evidence="8">
    <location>
        <begin position="1"/>
        <end position="18"/>
    </location>
</feature>
<name>A0A1M5RG35_9BACT</name>
<comment type="similarity">
    <text evidence="2">Belongs to the outer membrane factor (OMF) (TC 1.B.17) family.</text>
</comment>
<evidence type="ECO:0000256" key="8">
    <source>
        <dbReference type="SAM" id="SignalP"/>
    </source>
</evidence>
<evidence type="ECO:0000256" key="7">
    <source>
        <dbReference type="ARBA" id="ARBA00023237"/>
    </source>
</evidence>
<keyword evidence="3" id="KW-0813">Transport</keyword>
<keyword evidence="4" id="KW-1134">Transmembrane beta strand</keyword>
<dbReference type="EMBL" id="FQWQ01000002">
    <property type="protein sequence ID" value="SHH25090.1"/>
    <property type="molecule type" value="Genomic_DNA"/>
</dbReference>
<evidence type="ECO:0000256" key="3">
    <source>
        <dbReference type="ARBA" id="ARBA00022448"/>
    </source>
</evidence>
<gene>
    <name evidence="9" type="ORF">SAMN04488109_3368</name>
</gene>
<dbReference type="PANTHER" id="PTHR30026">
    <property type="entry name" value="OUTER MEMBRANE PROTEIN TOLC"/>
    <property type="match status" value="1"/>
</dbReference>
<evidence type="ECO:0000313" key="9">
    <source>
        <dbReference type="EMBL" id="SHH25090.1"/>
    </source>
</evidence>
<reference evidence="9 10" key="1">
    <citation type="submission" date="2016-11" db="EMBL/GenBank/DDBJ databases">
        <authorList>
            <person name="Jaros S."/>
            <person name="Januszkiewicz K."/>
            <person name="Wedrychowicz H."/>
        </authorList>
    </citation>
    <scope>NUCLEOTIDE SEQUENCE [LARGE SCALE GENOMIC DNA]</scope>
    <source>
        <strain evidence="9 10">DSM 24574</strain>
    </source>
</reference>
<dbReference type="InterPro" id="IPR003423">
    <property type="entry name" value="OMP_efflux"/>
</dbReference>
<dbReference type="Proteomes" id="UP000184212">
    <property type="component" value="Unassembled WGS sequence"/>
</dbReference>
<dbReference type="GO" id="GO:0015288">
    <property type="term" value="F:porin activity"/>
    <property type="evidence" value="ECO:0007669"/>
    <property type="project" value="TreeGrafter"/>
</dbReference>
<keyword evidence="6" id="KW-0472">Membrane</keyword>
<evidence type="ECO:0000256" key="5">
    <source>
        <dbReference type="ARBA" id="ARBA00022692"/>
    </source>
</evidence>
<evidence type="ECO:0000256" key="2">
    <source>
        <dbReference type="ARBA" id="ARBA00007613"/>
    </source>
</evidence>
<dbReference type="OrthoDB" id="654853at2"/>
<sequence length="446" mass="49586">MKLFWFAIGLLTASTASSQTLHELLKQAESNYPLLKAKSLEVQAGQSNISTVKNSALPSLDAAYQVNYATYNNITGMAMPQYFVPISGPPSADNTSSGVFGSVGSLLLKWEPFTFGQRSARIDLAKTGVKYNEADARNELFKHQVTFINTYLDVLMAHELLKVYSKNLERSKENLRAVRTLTVSGLHPGVDTALFHGEVSRARIELLNHQKYLETQQASLSELLASDAATYTPDSSYFHQLPSNSGDSIASSHPLLSLSESRLLARRHQQTSIRRTLNPNLSMWATGYARGSGIRYDGVVNSSDGLSFSRYNYGAGLQLSVPLLRFLEVRPQLRQQSALISADEERLNQVKLELNKQNKVAEITFRNALAVAKESPVFYRSAEFSFRALTTRYNSGLTNYADLIQAQYSLVKAETELKQSYLEAWKALLYKAAVQGDIAIFLNQVK</sequence>
<comment type="subcellular location">
    <subcellularLocation>
        <location evidence="1">Cell outer membrane</location>
    </subcellularLocation>
</comment>
<evidence type="ECO:0000256" key="6">
    <source>
        <dbReference type="ARBA" id="ARBA00023136"/>
    </source>
</evidence>
<dbReference type="Pfam" id="PF02321">
    <property type="entry name" value="OEP"/>
    <property type="match status" value="2"/>
</dbReference>
<protein>
    <submittedName>
        <fullName evidence="9">Outer membrane protein TolC</fullName>
    </submittedName>
</protein>
<dbReference type="GO" id="GO:0015562">
    <property type="term" value="F:efflux transmembrane transporter activity"/>
    <property type="evidence" value="ECO:0007669"/>
    <property type="project" value="InterPro"/>
</dbReference>
<dbReference type="SUPFAM" id="SSF56954">
    <property type="entry name" value="Outer membrane efflux proteins (OEP)"/>
    <property type="match status" value="1"/>
</dbReference>
<dbReference type="RefSeq" id="WP_073136178.1">
    <property type="nucleotide sequence ID" value="NZ_FQWQ01000002.1"/>
</dbReference>
<proteinExistence type="inferred from homology"/>
<keyword evidence="8" id="KW-0732">Signal</keyword>
<organism evidence="9 10">
    <name type="scientific">Chryseolinea serpens</name>
    <dbReference type="NCBI Taxonomy" id="947013"/>
    <lineage>
        <taxon>Bacteria</taxon>
        <taxon>Pseudomonadati</taxon>
        <taxon>Bacteroidota</taxon>
        <taxon>Cytophagia</taxon>
        <taxon>Cytophagales</taxon>
        <taxon>Fulvivirgaceae</taxon>
        <taxon>Chryseolinea</taxon>
    </lineage>
</organism>
<dbReference type="InterPro" id="IPR051906">
    <property type="entry name" value="TolC-like"/>
</dbReference>